<sequence>MSGTQSYWYTLSTQSVVRADQRPTEDSIGPFATAQEAEDSPALLLEHARAWLESEESEPYRAMAEDDDSSDYL</sequence>
<dbReference type="EMBL" id="JBBDGM010000013">
    <property type="protein sequence ID" value="MEJ1089358.1"/>
    <property type="molecule type" value="Genomic_DNA"/>
</dbReference>
<evidence type="ECO:0000256" key="1">
    <source>
        <dbReference type="SAM" id="MobiDB-lite"/>
    </source>
</evidence>
<keyword evidence="3" id="KW-1185">Reference proteome</keyword>
<evidence type="ECO:0000313" key="3">
    <source>
        <dbReference type="Proteomes" id="UP001371224"/>
    </source>
</evidence>
<name>A0ABU8LF82_9MICO</name>
<reference evidence="2 3" key="1">
    <citation type="submission" date="2024-02" db="EMBL/GenBank/DDBJ databases">
        <authorList>
            <person name="Saticioglu I.B."/>
        </authorList>
    </citation>
    <scope>NUCLEOTIDE SEQUENCE [LARGE SCALE GENOMIC DNA]</scope>
    <source>
        <strain evidence="2 3">Mu-80</strain>
    </source>
</reference>
<protein>
    <recommendedName>
        <fullName evidence="4">Methionine aminopeptidase</fullName>
    </recommendedName>
</protein>
<accession>A0ABU8LF82</accession>
<organism evidence="2 3">
    <name type="scientific">Microbacterium bandirmense</name>
    <dbReference type="NCBI Taxonomy" id="3122050"/>
    <lineage>
        <taxon>Bacteria</taxon>
        <taxon>Bacillati</taxon>
        <taxon>Actinomycetota</taxon>
        <taxon>Actinomycetes</taxon>
        <taxon>Micrococcales</taxon>
        <taxon>Microbacteriaceae</taxon>
        <taxon>Microbacterium</taxon>
    </lineage>
</organism>
<gene>
    <name evidence="2" type="ORF">WDU99_13640</name>
</gene>
<evidence type="ECO:0008006" key="4">
    <source>
        <dbReference type="Google" id="ProtNLM"/>
    </source>
</evidence>
<evidence type="ECO:0000313" key="2">
    <source>
        <dbReference type="EMBL" id="MEJ1089358.1"/>
    </source>
</evidence>
<dbReference type="RefSeq" id="WP_337333006.1">
    <property type="nucleotide sequence ID" value="NZ_JBBDGM010000013.1"/>
</dbReference>
<feature type="region of interest" description="Disordered" evidence="1">
    <location>
        <begin position="54"/>
        <end position="73"/>
    </location>
</feature>
<comment type="caution">
    <text evidence="2">The sequence shown here is derived from an EMBL/GenBank/DDBJ whole genome shotgun (WGS) entry which is preliminary data.</text>
</comment>
<proteinExistence type="predicted"/>
<dbReference type="Proteomes" id="UP001371224">
    <property type="component" value="Unassembled WGS sequence"/>
</dbReference>